<evidence type="ECO:0000259" key="6">
    <source>
        <dbReference type="PROSITE" id="PS50249"/>
    </source>
</evidence>
<evidence type="ECO:0000256" key="2">
    <source>
        <dbReference type="ARBA" id="ARBA00022723"/>
    </source>
</evidence>
<dbReference type="EMBL" id="JACOIJ010000044">
    <property type="protein sequence ID" value="MBD1430909.1"/>
    <property type="molecule type" value="Genomic_DNA"/>
</dbReference>
<keyword evidence="1" id="KW-0645">Protease</keyword>
<dbReference type="PANTHER" id="PTHR30471:SF3">
    <property type="entry name" value="UPF0758 PROTEIN YEES-RELATED"/>
    <property type="match status" value="1"/>
</dbReference>
<keyword evidence="5" id="KW-0482">Metalloprotease</keyword>
<keyword evidence="4" id="KW-0862">Zinc</keyword>
<evidence type="ECO:0000256" key="4">
    <source>
        <dbReference type="ARBA" id="ARBA00022833"/>
    </source>
</evidence>
<organism evidence="7 8">
    <name type="scientific">Sphingobacterium litopenaei</name>
    <dbReference type="NCBI Taxonomy" id="2763500"/>
    <lineage>
        <taxon>Bacteria</taxon>
        <taxon>Pseudomonadati</taxon>
        <taxon>Bacteroidota</taxon>
        <taxon>Sphingobacteriia</taxon>
        <taxon>Sphingobacteriales</taxon>
        <taxon>Sphingobacteriaceae</taxon>
        <taxon>Sphingobacterium</taxon>
    </lineage>
</organism>
<dbReference type="InterPro" id="IPR025657">
    <property type="entry name" value="RadC_JAB"/>
</dbReference>
<sequence length="150" mass="16568">MKNLLNVSEIKVEFKPKFKLSECPQITNSKDAYGILIQVWDKGLMSFLEEFKVILLNNANRVLGIVDIAMGGKDSVLVDMRVIFSIALKASASKIILAHNHPSGKLIPSSLDKAITEKAKDAGKVLDIEVCDHLIVVAEGYYSLNDEGYF</sequence>
<name>A0ABR7YI28_9SPHI</name>
<keyword evidence="8" id="KW-1185">Reference proteome</keyword>
<dbReference type="InterPro" id="IPR037518">
    <property type="entry name" value="MPN"/>
</dbReference>
<accession>A0ABR7YI28</accession>
<dbReference type="InterPro" id="IPR020891">
    <property type="entry name" value="UPF0758_CS"/>
</dbReference>
<evidence type="ECO:0000313" key="7">
    <source>
        <dbReference type="EMBL" id="MBD1430909.1"/>
    </source>
</evidence>
<reference evidence="7 8" key="1">
    <citation type="submission" date="2020-08" db="EMBL/GenBank/DDBJ databases">
        <title>Sphingobacterium sp. DN04309 isolated from aquaculture water.</title>
        <authorList>
            <person name="Zhang M."/>
        </authorList>
    </citation>
    <scope>NUCLEOTIDE SEQUENCE [LARGE SCALE GENOMIC DNA]</scope>
    <source>
        <strain evidence="7 8">DN04309</strain>
    </source>
</reference>
<evidence type="ECO:0000256" key="3">
    <source>
        <dbReference type="ARBA" id="ARBA00022801"/>
    </source>
</evidence>
<evidence type="ECO:0000313" key="8">
    <source>
        <dbReference type="Proteomes" id="UP000651271"/>
    </source>
</evidence>
<dbReference type="PANTHER" id="PTHR30471">
    <property type="entry name" value="DNA REPAIR PROTEIN RADC"/>
    <property type="match status" value="1"/>
</dbReference>
<dbReference type="PROSITE" id="PS01302">
    <property type="entry name" value="UPF0758"/>
    <property type="match status" value="1"/>
</dbReference>
<comment type="caution">
    <text evidence="7">The sequence shown here is derived from an EMBL/GenBank/DDBJ whole genome shotgun (WGS) entry which is preliminary data.</text>
</comment>
<dbReference type="Proteomes" id="UP000651271">
    <property type="component" value="Unassembled WGS sequence"/>
</dbReference>
<keyword evidence="2" id="KW-0479">Metal-binding</keyword>
<dbReference type="PROSITE" id="PS50249">
    <property type="entry name" value="MPN"/>
    <property type="match status" value="1"/>
</dbReference>
<keyword evidence="3" id="KW-0378">Hydrolase</keyword>
<protein>
    <submittedName>
        <fullName evidence="7">JAB domain-containing protein</fullName>
    </submittedName>
</protein>
<dbReference type="CDD" id="cd08071">
    <property type="entry name" value="MPN_DUF2466"/>
    <property type="match status" value="1"/>
</dbReference>
<evidence type="ECO:0000256" key="5">
    <source>
        <dbReference type="ARBA" id="ARBA00023049"/>
    </source>
</evidence>
<dbReference type="Pfam" id="PF04002">
    <property type="entry name" value="RadC"/>
    <property type="match status" value="1"/>
</dbReference>
<dbReference type="Gene3D" id="3.40.140.10">
    <property type="entry name" value="Cytidine Deaminase, domain 2"/>
    <property type="match status" value="1"/>
</dbReference>
<evidence type="ECO:0000256" key="1">
    <source>
        <dbReference type="ARBA" id="ARBA00022670"/>
    </source>
</evidence>
<feature type="domain" description="MPN" evidence="6">
    <location>
        <begin position="25"/>
        <end position="150"/>
    </location>
</feature>
<gene>
    <name evidence="7" type="ORF">H8B04_15330</name>
</gene>
<proteinExistence type="predicted"/>
<dbReference type="InterPro" id="IPR001405">
    <property type="entry name" value="UPF0758"/>
</dbReference>
<dbReference type="RefSeq" id="WP_190302910.1">
    <property type="nucleotide sequence ID" value="NZ_JACOIJ010000044.1"/>
</dbReference>